<sequence>MKFYYPVIVRRLSDGSYSAHFPDLKMCEASGDTMEDVLENATEAAWNWINLELQEEEPDLPPATDPVDMKLESNEEVREILVNYRMTEGWEE</sequence>
<proteinExistence type="predicted"/>
<dbReference type="Proteomes" id="UP000466864">
    <property type="component" value="Unassembled WGS sequence"/>
</dbReference>
<organism evidence="2 3">
    <name type="scientific">Bilifractor porci</name>
    <dbReference type="NCBI Taxonomy" id="2606636"/>
    <lineage>
        <taxon>Bacteria</taxon>
        <taxon>Bacillati</taxon>
        <taxon>Bacillota</taxon>
        <taxon>Clostridia</taxon>
        <taxon>Lachnospirales</taxon>
        <taxon>Lachnospiraceae</taxon>
        <taxon>Bilifractor</taxon>
    </lineage>
</organism>
<dbReference type="EMBL" id="VUMV01000001">
    <property type="protein sequence ID" value="MST80822.1"/>
    <property type="molecule type" value="Genomic_DNA"/>
</dbReference>
<comment type="caution">
    <text evidence="2">The sequence shown here is derived from an EMBL/GenBank/DDBJ whole genome shotgun (WGS) entry which is preliminary data.</text>
</comment>
<dbReference type="RefSeq" id="WP_154456640.1">
    <property type="nucleotide sequence ID" value="NZ_VUMV01000001.1"/>
</dbReference>
<name>A0A7X2P5X4_9FIRM</name>
<gene>
    <name evidence="2" type="ORF">FYJ60_00525</name>
</gene>
<protein>
    <submittedName>
        <fullName evidence="2">Type II toxin-antitoxin system HicB family antitoxin</fullName>
    </submittedName>
</protein>
<reference evidence="2 3" key="1">
    <citation type="submission" date="2019-08" db="EMBL/GenBank/DDBJ databases">
        <title>In-depth cultivation of the pig gut microbiome towards novel bacterial diversity and tailored functional studies.</title>
        <authorList>
            <person name="Wylensek D."/>
            <person name="Hitch T.C.A."/>
            <person name="Clavel T."/>
        </authorList>
    </citation>
    <scope>NUCLEOTIDE SEQUENCE [LARGE SCALE GENOMIC DNA]</scope>
    <source>
        <strain evidence="2 3">Oil+RF-744-WCA-WT-13</strain>
    </source>
</reference>
<evidence type="ECO:0000313" key="2">
    <source>
        <dbReference type="EMBL" id="MST80822.1"/>
    </source>
</evidence>
<dbReference type="InterPro" id="IPR031807">
    <property type="entry name" value="HicB-like"/>
</dbReference>
<evidence type="ECO:0000259" key="1">
    <source>
        <dbReference type="Pfam" id="PF15919"/>
    </source>
</evidence>
<dbReference type="Pfam" id="PF15919">
    <property type="entry name" value="HicB_lk_antitox"/>
    <property type="match status" value="1"/>
</dbReference>
<evidence type="ECO:0000313" key="3">
    <source>
        <dbReference type="Proteomes" id="UP000466864"/>
    </source>
</evidence>
<accession>A0A7X2P5X4</accession>
<keyword evidence="3" id="KW-1185">Reference proteome</keyword>
<dbReference type="InterPro" id="IPR035069">
    <property type="entry name" value="TTHA1013/TTHA0281-like"/>
</dbReference>
<dbReference type="SUPFAM" id="SSF143100">
    <property type="entry name" value="TTHA1013/TTHA0281-like"/>
    <property type="match status" value="1"/>
</dbReference>
<feature type="domain" description="HicB-like antitoxin of toxin-antitoxin system" evidence="1">
    <location>
        <begin position="5"/>
        <end position="73"/>
    </location>
</feature>
<dbReference type="Gene3D" id="3.30.160.250">
    <property type="match status" value="1"/>
</dbReference>
<dbReference type="AlphaFoldDB" id="A0A7X2P5X4"/>